<reference evidence="1 2" key="1">
    <citation type="submission" date="2019-06" db="EMBL/GenBank/DDBJ databases">
        <title>Draft genomes of female and male turbot (Scophthalmus maximus).</title>
        <authorList>
            <person name="Xu H."/>
            <person name="Xu X.-W."/>
            <person name="Shao C."/>
            <person name="Chen S."/>
        </authorList>
    </citation>
    <scope>NUCLEOTIDE SEQUENCE [LARGE SCALE GENOMIC DNA]</scope>
    <source>
        <strain evidence="1">Ysfricsl-2016a</strain>
        <tissue evidence="1">Blood</tissue>
    </source>
</reference>
<protein>
    <submittedName>
        <fullName evidence="1">Uncharacterized protein</fullName>
    </submittedName>
</protein>
<organism evidence="1 2">
    <name type="scientific">Scophthalmus maximus</name>
    <name type="common">Turbot</name>
    <name type="synonym">Psetta maxima</name>
    <dbReference type="NCBI Taxonomy" id="52904"/>
    <lineage>
        <taxon>Eukaryota</taxon>
        <taxon>Metazoa</taxon>
        <taxon>Chordata</taxon>
        <taxon>Craniata</taxon>
        <taxon>Vertebrata</taxon>
        <taxon>Euteleostomi</taxon>
        <taxon>Actinopterygii</taxon>
        <taxon>Neopterygii</taxon>
        <taxon>Teleostei</taxon>
        <taxon>Neoteleostei</taxon>
        <taxon>Acanthomorphata</taxon>
        <taxon>Carangaria</taxon>
        <taxon>Pleuronectiformes</taxon>
        <taxon>Pleuronectoidei</taxon>
        <taxon>Scophthalmidae</taxon>
        <taxon>Scophthalmus</taxon>
    </lineage>
</organism>
<proteinExistence type="predicted"/>
<evidence type="ECO:0000313" key="1">
    <source>
        <dbReference type="EMBL" id="KAF0030838.1"/>
    </source>
</evidence>
<dbReference type="Proteomes" id="UP000438429">
    <property type="component" value="Unassembled WGS sequence"/>
</dbReference>
<dbReference type="AlphaFoldDB" id="A0A6A4SF38"/>
<evidence type="ECO:0000313" key="2">
    <source>
        <dbReference type="Proteomes" id="UP000438429"/>
    </source>
</evidence>
<sequence>MIDRVGAALTPAALQLSSCRRSSQSAVLTVAIKVSSSKHPVSDVAIDCDDLFEYHYHHHHHYHVTSDTSPKRSSSSHWIRDFSVIKYVE</sequence>
<dbReference type="EMBL" id="VEVO01000015">
    <property type="protein sequence ID" value="KAF0030838.1"/>
    <property type="molecule type" value="Genomic_DNA"/>
</dbReference>
<name>A0A6A4SF38_SCOMX</name>
<accession>A0A6A4SF38</accession>
<gene>
    <name evidence="1" type="ORF">F2P81_017569</name>
</gene>
<comment type="caution">
    <text evidence="1">The sequence shown here is derived from an EMBL/GenBank/DDBJ whole genome shotgun (WGS) entry which is preliminary data.</text>
</comment>